<dbReference type="Proteomes" id="UP000471521">
    <property type="component" value="Unassembled WGS sequence"/>
</dbReference>
<reference evidence="2 3" key="1">
    <citation type="submission" date="2019-12" db="EMBL/GenBank/DDBJ databases">
        <title>Isolation and characterization of three novel carbon monoxide-oxidizing members of Halobacteria from salione crusts and soils.</title>
        <authorList>
            <person name="Myers M.R."/>
            <person name="King G.M."/>
        </authorList>
    </citation>
    <scope>NUCLEOTIDE SEQUENCE [LARGE SCALE GENOMIC DNA]</scope>
    <source>
        <strain evidence="2 3">PCN9</strain>
    </source>
</reference>
<gene>
    <name evidence="2" type="ORF">GRX66_15750</name>
</gene>
<proteinExistence type="predicted"/>
<keyword evidence="3" id="KW-1185">Reference proteome</keyword>
<sequence>MSRQIRISIDDDEVFERLKRRKDALDLSWEDALRRGLRDSPEPPRAPSTASESRRGRDRS</sequence>
<dbReference type="EMBL" id="WUUU01000181">
    <property type="protein sequence ID" value="MXR21980.1"/>
    <property type="molecule type" value="Genomic_DNA"/>
</dbReference>
<dbReference type="AlphaFoldDB" id="A0A6B0ST45"/>
<feature type="region of interest" description="Disordered" evidence="1">
    <location>
        <begin position="35"/>
        <end position="60"/>
    </location>
</feature>
<name>A0A6B0ST45_9EURY</name>
<comment type="caution">
    <text evidence="2">The sequence shown here is derived from an EMBL/GenBank/DDBJ whole genome shotgun (WGS) entry which is preliminary data.</text>
</comment>
<evidence type="ECO:0000313" key="2">
    <source>
        <dbReference type="EMBL" id="MXR21980.1"/>
    </source>
</evidence>
<dbReference type="OrthoDB" id="269307at2157"/>
<dbReference type="RefSeq" id="WP_159527387.1">
    <property type="nucleotide sequence ID" value="NZ_WUUU01000181.1"/>
</dbReference>
<evidence type="ECO:0000313" key="3">
    <source>
        <dbReference type="Proteomes" id="UP000471521"/>
    </source>
</evidence>
<evidence type="ECO:0000256" key="1">
    <source>
        <dbReference type="SAM" id="MobiDB-lite"/>
    </source>
</evidence>
<feature type="non-terminal residue" evidence="2">
    <location>
        <position position="60"/>
    </location>
</feature>
<protein>
    <submittedName>
        <fullName evidence="2">Uncharacterized protein</fullName>
    </submittedName>
</protein>
<organism evidence="2 3">
    <name type="scientific">Halobacterium bonnevillei</name>
    <dbReference type="NCBI Taxonomy" id="2692200"/>
    <lineage>
        <taxon>Archaea</taxon>
        <taxon>Methanobacteriati</taxon>
        <taxon>Methanobacteriota</taxon>
        <taxon>Stenosarchaea group</taxon>
        <taxon>Halobacteria</taxon>
        <taxon>Halobacteriales</taxon>
        <taxon>Halobacteriaceae</taxon>
        <taxon>Halobacterium</taxon>
    </lineage>
</organism>
<accession>A0A6B0ST45</accession>